<organism evidence="2 3">
    <name type="scientific">Rossellomorea vietnamensis</name>
    <dbReference type="NCBI Taxonomy" id="218284"/>
    <lineage>
        <taxon>Bacteria</taxon>
        <taxon>Bacillati</taxon>
        <taxon>Bacillota</taxon>
        <taxon>Bacilli</taxon>
        <taxon>Bacillales</taxon>
        <taxon>Bacillaceae</taxon>
        <taxon>Rossellomorea</taxon>
    </lineage>
</organism>
<dbReference type="PANTHER" id="PTHR10885">
    <property type="entry name" value="ISOPENTENYL-DIPHOSPHATE DELTA-ISOMERASE"/>
    <property type="match status" value="1"/>
</dbReference>
<proteinExistence type="predicted"/>
<gene>
    <name evidence="2" type="ORF">FZC84_08645</name>
</gene>
<dbReference type="InterPro" id="IPR015797">
    <property type="entry name" value="NUDIX_hydrolase-like_dom_sf"/>
</dbReference>
<dbReference type="RefSeq" id="WP_148953602.1">
    <property type="nucleotide sequence ID" value="NZ_VTEG01000004.1"/>
</dbReference>
<dbReference type="PANTHER" id="PTHR10885:SF0">
    <property type="entry name" value="ISOPENTENYL-DIPHOSPHATE DELTA-ISOMERASE"/>
    <property type="match status" value="1"/>
</dbReference>
<evidence type="ECO:0000313" key="3">
    <source>
        <dbReference type="Proteomes" id="UP000325182"/>
    </source>
</evidence>
<dbReference type="AlphaFoldDB" id="A0A5D4MEX3"/>
<dbReference type="EMBL" id="VTEG01000004">
    <property type="protein sequence ID" value="TYR99873.1"/>
    <property type="molecule type" value="Genomic_DNA"/>
</dbReference>
<dbReference type="SUPFAM" id="SSF55811">
    <property type="entry name" value="Nudix"/>
    <property type="match status" value="1"/>
</dbReference>
<comment type="caution">
    <text evidence="2">The sequence shown here is derived from an EMBL/GenBank/DDBJ whole genome shotgun (WGS) entry which is preliminary data.</text>
</comment>
<dbReference type="Gene3D" id="3.90.79.10">
    <property type="entry name" value="Nucleoside Triphosphate Pyrophosphohydrolase"/>
    <property type="match status" value="1"/>
</dbReference>
<feature type="domain" description="Nudix hydrolase" evidence="1">
    <location>
        <begin position="29"/>
        <end position="171"/>
    </location>
</feature>
<evidence type="ECO:0000259" key="1">
    <source>
        <dbReference type="PROSITE" id="PS51462"/>
    </source>
</evidence>
<dbReference type="Pfam" id="PF00293">
    <property type="entry name" value="NUDIX"/>
    <property type="match status" value="1"/>
</dbReference>
<dbReference type="Proteomes" id="UP000325182">
    <property type="component" value="Unassembled WGS sequence"/>
</dbReference>
<dbReference type="PROSITE" id="PS51462">
    <property type="entry name" value="NUDIX"/>
    <property type="match status" value="1"/>
</dbReference>
<dbReference type="CDD" id="cd04692">
    <property type="entry name" value="NUDIX_Hydrolase"/>
    <property type="match status" value="1"/>
</dbReference>
<reference evidence="2 3" key="1">
    <citation type="submission" date="2019-08" db="EMBL/GenBank/DDBJ databases">
        <title>Bacillus genomes from the desert of Cuatro Cienegas, Coahuila.</title>
        <authorList>
            <person name="Olmedo-Alvarez G."/>
        </authorList>
    </citation>
    <scope>NUCLEOTIDE SEQUENCE [LARGE SCALE GENOMIC DNA]</scope>
    <source>
        <strain evidence="2 3">CH128b_4D</strain>
    </source>
</reference>
<accession>A0A5D4MEX3</accession>
<dbReference type="InterPro" id="IPR000086">
    <property type="entry name" value="NUDIX_hydrolase_dom"/>
</dbReference>
<dbReference type="GO" id="GO:0003824">
    <property type="term" value="F:catalytic activity"/>
    <property type="evidence" value="ECO:0007669"/>
    <property type="project" value="UniProtKB-ARBA"/>
</dbReference>
<evidence type="ECO:0000313" key="2">
    <source>
        <dbReference type="EMBL" id="TYR99873.1"/>
    </source>
</evidence>
<name>A0A5D4MEX3_9BACI</name>
<protein>
    <submittedName>
        <fullName evidence="2">NUDIX domain-containing protein</fullName>
    </submittedName>
</protein>
<sequence>MDQETLTVFNDEGVPVGAAPRDEVHRKGYWHETFHCWFIQRKESINYLYFQLRSSSKKDYPNLLDITAAGHILSHETIEEGIREVKEETGIEISFENIVPIGIIPYEIITENFIDRERAHLFLFDFTGNMEDFLLQQDEVSGILRAEFNQFEKLIEGTADFVNLEGFQIASDGKKEMTAIIAEKKDFVPHEDSYYQGVLESIHSYLDR</sequence>